<protein>
    <submittedName>
        <fullName evidence="1">Uncharacterized protein</fullName>
    </submittedName>
</protein>
<accession>A0ABP5DGK6</accession>
<reference evidence="2" key="1">
    <citation type="journal article" date="2019" name="Int. J. Syst. Evol. Microbiol.">
        <title>The Global Catalogue of Microorganisms (GCM) 10K type strain sequencing project: providing services to taxonomists for standard genome sequencing and annotation.</title>
        <authorList>
            <consortium name="The Broad Institute Genomics Platform"/>
            <consortium name="The Broad Institute Genome Sequencing Center for Infectious Disease"/>
            <person name="Wu L."/>
            <person name="Ma J."/>
        </authorList>
    </citation>
    <scope>NUCLEOTIDE SEQUENCE [LARGE SCALE GENOMIC DNA]</scope>
    <source>
        <strain evidence="2">JCM 14545</strain>
    </source>
</reference>
<dbReference type="Proteomes" id="UP001501116">
    <property type="component" value="Unassembled WGS sequence"/>
</dbReference>
<gene>
    <name evidence="1" type="ORF">GCM10009754_62990</name>
</gene>
<comment type="caution">
    <text evidence="1">The sequence shown here is derived from an EMBL/GenBank/DDBJ whole genome shotgun (WGS) entry which is preliminary data.</text>
</comment>
<name>A0ABP5DGK6_9PSEU</name>
<proteinExistence type="predicted"/>
<keyword evidence="2" id="KW-1185">Reference proteome</keyword>
<organism evidence="1 2">
    <name type="scientific">Amycolatopsis minnesotensis</name>
    <dbReference type="NCBI Taxonomy" id="337894"/>
    <lineage>
        <taxon>Bacteria</taxon>
        <taxon>Bacillati</taxon>
        <taxon>Actinomycetota</taxon>
        <taxon>Actinomycetes</taxon>
        <taxon>Pseudonocardiales</taxon>
        <taxon>Pseudonocardiaceae</taxon>
        <taxon>Amycolatopsis</taxon>
    </lineage>
</organism>
<dbReference type="SUPFAM" id="SSF53901">
    <property type="entry name" value="Thiolase-like"/>
    <property type="match status" value="1"/>
</dbReference>
<dbReference type="EMBL" id="BAAANN010000030">
    <property type="protein sequence ID" value="GAA1978402.1"/>
    <property type="molecule type" value="Genomic_DNA"/>
</dbReference>
<dbReference type="Gene3D" id="3.40.47.10">
    <property type="match status" value="1"/>
</dbReference>
<evidence type="ECO:0000313" key="1">
    <source>
        <dbReference type="EMBL" id="GAA1978402.1"/>
    </source>
</evidence>
<dbReference type="InterPro" id="IPR016039">
    <property type="entry name" value="Thiolase-like"/>
</dbReference>
<sequence>MYRTGGTTVPRLAEGGSPARGAELPLRLARIVRREFPEPGCRVEDPDVLGFLNDATARQARRGTVAKADSVVGTTFAAMARDIVSLLRTAGELDEEFDLVLVAHATPDLHPWVSPATYLNHALPGDPLTFSVSDQGASAAYTALRIIADYSRRHSYRRVLLLLADQSTASCDGGTAPEPGGDVAVALVLDASAGSTLSVEQFRGVGPSDVDGLLAARVAELGTPEVVPGPGILGDEPGAGGRPCGGIWRAVAGPTVFADYDASRGELSLCLAS</sequence>
<evidence type="ECO:0000313" key="2">
    <source>
        <dbReference type="Proteomes" id="UP001501116"/>
    </source>
</evidence>